<dbReference type="RefSeq" id="WP_210683613.1">
    <property type="nucleotide sequence ID" value="NZ_JAGMWN010000014.1"/>
</dbReference>
<dbReference type="Gene3D" id="1.10.287.130">
    <property type="match status" value="1"/>
</dbReference>
<dbReference type="Gene3D" id="6.10.340.10">
    <property type="match status" value="1"/>
</dbReference>
<dbReference type="SUPFAM" id="SSF47384">
    <property type="entry name" value="Homodimeric domain of signal transducing histidine kinase"/>
    <property type="match status" value="1"/>
</dbReference>
<evidence type="ECO:0000313" key="12">
    <source>
        <dbReference type="EMBL" id="MBP5859020.1"/>
    </source>
</evidence>
<accession>A0A8J7V436</accession>
<evidence type="ECO:0000256" key="1">
    <source>
        <dbReference type="ARBA" id="ARBA00000085"/>
    </source>
</evidence>
<feature type="region of interest" description="Disordered" evidence="8">
    <location>
        <begin position="642"/>
        <end position="666"/>
    </location>
</feature>
<dbReference type="GO" id="GO:0005886">
    <property type="term" value="C:plasma membrane"/>
    <property type="evidence" value="ECO:0007669"/>
    <property type="project" value="TreeGrafter"/>
</dbReference>
<evidence type="ECO:0000313" key="13">
    <source>
        <dbReference type="Proteomes" id="UP000672602"/>
    </source>
</evidence>
<keyword evidence="9" id="KW-0472">Membrane</keyword>
<keyword evidence="6" id="KW-0418">Kinase</keyword>
<dbReference type="GO" id="GO:0000155">
    <property type="term" value="F:phosphorelay sensor kinase activity"/>
    <property type="evidence" value="ECO:0007669"/>
    <property type="project" value="InterPro"/>
</dbReference>
<feature type="coiled-coil region" evidence="7">
    <location>
        <begin position="394"/>
        <end position="421"/>
    </location>
</feature>
<evidence type="ECO:0000259" key="10">
    <source>
        <dbReference type="PROSITE" id="PS50109"/>
    </source>
</evidence>
<dbReference type="InterPro" id="IPR003661">
    <property type="entry name" value="HisK_dim/P_dom"/>
</dbReference>
<dbReference type="SMART" id="SM00388">
    <property type="entry name" value="HisKA"/>
    <property type="match status" value="1"/>
</dbReference>
<dbReference type="PROSITE" id="PS50885">
    <property type="entry name" value="HAMP"/>
    <property type="match status" value="1"/>
</dbReference>
<feature type="compositionally biased region" description="Polar residues" evidence="8">
    <location>
        <begin position="648"/>
        <end position="666"/>
    </location>
</feature>
<evidence type="ECO:0000256" key="6">
    <source>
        <dbReference type="ARBA" id="ARBA00022777"/>
    </source>
</evidence>
<dbReference type="InterPro" id="IPR003660">
    <property type="entry name" value="HAMP_dom"/>
</dbReference>
<dbReference type="Pfam" id="PF21689">
    <property type="entry name" value="TorS_sensor_domain"/>
    <property type="match status" value="1"/>
</dbReference>
<dbReference type="InterPro" id="IPR036890">
    <property type="entry name" value="HATPase_C_sf"/>
</dbReference>
<dbReference type="SMART" id="SM00387">
    <property type="entry name" value="HATPase_c"/>
    <property type="match status" value="1"/>
</dbReference>
<dbReference type="EMBL" id="JAGMWN010000014">
    <property type="protein sequence ID" value="MBP5859020.1"/>
    <property type="molecule type" value="Genomic_DNA"/>
</dbReference>
<dbReference type="CDD" id="cd00082">
    <property type="entry name" value="HisKA"/>
    <property type="match status" value="1"/>
</dbReference>
<keyword evidence="7" id="KW-0175">Coiled coil</keyword>
<feature type="domain" description="Histidine kinase" evidence="10">
    <location>
        <begin position="428"/>
        <end position="643"/>
    </location>
</feature>
<dbReference type="Pfam" id="PF02518">
    <property type="entry name" value="HATPase_c"/>
    <property type="match status" value="1"/>
</dbReference>
<dbReference type="FunFam" id="3.30.565.10:FF:000006">
    <property type="entry name" value="Sensor histidine kinase WalK"/>
    <property type="match status" value="1"/>
</dbReference>
<evidence type="ECO:0000259" key="11">
    <source>
        <dbReference type="PROSITE" id="PS50885"/>
    </source>
</evidence>
<dbReference type="Proteomes" id="UP000672602">
    <property type="component" value="Unassembled WGS sequence"/>
</dbReference>
<dbReference type="InterPro" id="IPR004358">
    <property type="entry name" value="Sig_transdc_His_kin-like_C"/>
</dbReference>
<feature type="transmembrane region" description="Helical" evidence="9">
    <location>
        <begin position="325"/>
        <end position="346"/>
    </location>
</feature>
<dbReference type="PROSITE" id="PS50109">
    <property type="entry name" value="HIS_KIN"/>
    <property type="match status" value="1"/>
</dbReference>
<gene>
    <name evidence="12" type="ORF">KAJ83_18515</name>
</gene>
<dbReference type="InterPro" id="IPR036097">
    <property type="entry name" value="HisK_dim/P_sf"/>
</dbReference>
<evidence type="ECO:0000256" key="2">
    <source>
        <dbReference type="ARBA" id="ARBA00004370"/>
    </source>
</evidence>
<dbReference type="InterPro" id="IPR038188">
    <property type="entry name" value="TorS_sensor_sf"/>
</dbReference>
<dbReference type="Gene3D" id="3.30.565.10">
    <property type="entry name" value="Histidine kinase-like ATPase, C-terminal domain"/>
    <property type="match status" value="1"/>
</dbReference>
<evidence type="ECO:0000256" key="8">
    <source>
        <dbReference type="SAM" id="MobiDB-lite"/>
    </source>
</evidence>
<dbReference type="PANTHER" id="PTHR43047:SF72">
    <property type="entry name" value="OSMOSENSING HISTIDINE PROTEIN KINASE SLN1"/>
    <property type="match status" value="1"/>
</dbReference>
<name>A0A8J7V436_9PROT</name>
<feature type="transmembrane region" description="Helical" evidence="9">
    <location>
        <begin position="6"/>
        <end position="32"/>
    </location>
</feature>
<evidence type="ECO:0000256" key="7">
    <source>
        <dbReference type="SAM" id="Coils"/>
    </source>
</evidence>
<dbReference type="AlphaFoldDB" id="A0A8J7V436"/>
<proteinExistence type="predicted"/>
<dbReference type="Gene3D" id="1.20.58.920">
    <property type="match status" value="1"/>
</dbReference>
<keyword evidence="5" id="KW-0808">Transferase</keyword>
<dbReference type="PRINTS" id="PR00344">
    <property type="entry name" value="BCTRLSENSOR"/>
</dbReference>
<keyword evidence="4" id="KW-0597">Phosphoprotein</keyword>
<keyword evidence="13" id="KW-1185">Reference proteome</keyword>
<dbReference type="InterPro" id="IPR003594">
    <property type="entry name" value="HATPase_dom"/>
</dbReference>
<dbReference type="EC" id="2.7.13.3" evidence="3"/>
<dbReference type="SUPFAM" id="SSF55874">
    <property type="entry name" value="ATPase domain of HSP90 chaperone/DNA topoisomerase II/histidine kinase"/>
    <property type="match status" value="1"/>
</dbReference>
<evidence type="ECO:0000256" key="9">
    <source>
        <dbReference type="SAM" id="Phobius"/>
    </source>
</evidence>
<keyword evidence="9" id="KW-1133">Transmembrane helix</keyword>
<organism evidence="12 13">
    <name type="scientific">Marivibrio halodurans</name>
    <dbReference type="NCBI Taxonomy" id="2039722"/>
    <lineage>
        <taxon>Bacteria</taxon>
        <taxon>Pseudomonadati</taxon>
        <taxon>Pseudomonadota</taxon>
        <taxon>Alphaproteobacteria</taxon>
        <taxon>Rhodospirillales</taxon>
        <taxon>Rhodospirillaceae</taxon>
        <taxon>Marivibrio</taxon>
    </lineage>
</organism>
<dbReference type="PANTHER" id="PTHR43047">
    <property type="entry name" value="TWO-COMPONENT HISTIDINE PROTEIN KINASE"/>
    <property type="match status" value="1"/>
</dbReference>
<feature type="domain" description="HAMP" evidence="11">
    <location>
        <begin position="348"/>
        <end position="399"/>
    </location>
</feature>
<comment type="subcellular location">
    <subcellularLocation>
        <location evidence="2">Membrane</location>
    </subcellularLocation>
</comment>
<dbReference type="GO" id="GO:0009927">
    <property type="term" value="F:histidine phosphotransfer kinase activity"/>
    <property type="evidence" value="ECO:0007669"/>
    <property type="project" value="TreeGrafter"/>
</dbReference>
<evidence type="ECO:0000256" key="4">
    <source>
        <dbReference type="ARBA" id="ARBA00022553"/>
    </source>
</evidence>
<protein>
    <recommendedName>
        <fullName evidence="3">histidine kinase</fullName>
        <ecNumber evidence="3">2.7.13.3</ecNumber>
    </recommendedName>
</protein>
<reference evidence="12" key="1">
    <citation type="submission" date="2021-04" db="EMBL/GenBank/DDBJ databases">
        <authorList>
            <person name="Zhang D.-C."/>
        </authorList>
    </citation>
    <scope>NUCLEOTIDE SEQUENCE</scope>
    <source>
        <strain evidence="12">CGMCC 1.15697</strain>
    </source>
</reference>
<evidence type="ECO:0000256" key="5">
    <source>
        <dbReference type="ARBA" id="ARBA00022679"/>
    </source>
</evidence>
<comment type="catalytic activity">
    <reaction evidence="1">
        <text>ATP + protein L-histidine = ADP + protein N-phospho-L-histidine.</text>
        <dbReference type="EC" id="2.7.13.3"/>
    </reaction>
</comment>
<comment type="caution">
    <text evidence="12">The sequence shown here is derived from an EMBL/GenBank/DDBJ whole genome shotgun (WGS) entry which is preliminary data.</text>
</comment>
<evidence type="ECO:0000256" key="3">
    <source>
        <dbReference type="ARBA" id="ARBA00012438"/>
    </source>
</evidence>
<dbReference type="InterPro" id="IPR005467">
    <property type="entry name" value="His_kinase_dom"/>
</dbReference>
<keyword evidence="9" id="KW-0812">Transmembrane</keyword>
<sequence length="666" mass="73278">MRWSLISVRFVAAIAVFGVVTCGSLLIAVLIFQDLRGGFDLLRTRTVPQLIDAGRIAQYSQAIASIAPQLAAVETDYARRTVNHEIDDQFQLLDRYLDALAVEDYLESGTGAAALERIVDERRALTANLKHLDETVRERLRVDQRLSEQLSALRKLMNRSYDLHAGRMARALQDDGAGLPNFGGPSGLATQHRWLETYDRLLTEGLTLSGISNPALVRRNARTADTLLKTLRADMHVVEAIGEDTAAPLKDLLAKAERLIESDADNLFATKTRLEAMRSAQNGLLARNKILANRFVGASRDLSSLLQEATGAMSARYSRTAQDSVLVLSAIVLLGVLAVAGLWGYARRRVLSRLDRLSFALHAQRHGEAEPIPEEGRDEIAQIAQAARHFVDGVNEREQRLRHAKEQAERFAAEAEAANRAKSIFLASMSHELRTPLNAIIGFSDLLVGGKAEGRADEYAQDINDSGRHLLLLINDLLDYTKIEAGQREIAPVPIDAARTIRDLERLVHVQMGERNLSIRYDFPEDARIRADQTAFRQVILNLLSNATKFSYEGEEIRIAAEPIEGYLHISVTDRGVGIAAEEIERVMQPFHQETTSYTKRMGGTGLGLAIVDSLVRLHGGTTRIESVKGKGATVTVAFPVLGDEQDTPTNRAATPGETPTPTSAK</sequence>
<dbReference type="Pfam" id="PF00512">
    <property type="entry name" value="HisKA"/>
    <property type="match status" value="1"/>
</dbReference>